<dbReference type="SUPFAM" id="SSF88713">
    <property type="entry name" value="Glycoside hydrolase/deacetylase"/>
    <property type="match status" value="1"/>
</dbReference>
<dbReference type="PANTHER" id="PTHR10587">
    <property type="entry name" value="GLYCOSYL TRANSFERASE-RELATED"/>
    <property type="match status" value="1"/>
</dbReference>
<dbReference type="NCBIfam" id="TIGR02884">
    <property type="entry name" value="spore_pdaA"/>
    <property type="match status" value="1"/>
</dbReference>
<dbReference type="InterPro" id="IPR050248">
    <property type="entry name" value="Polysacc_deacetylase_ArnD"/>
</dbReference>
<dbReference type="GO" id="GO:0005975">
    <property type="term" value="P:carbohydrate metabolic process"/>
    <property type="evidence" value="ECO:0007669"/>
    <property type="project" value="InterPro"/>
</dbReference>
<dbReference type="PANTHER" id="PTHR10587:SF78">
    <property type="entry name" value="PEPTIDOGLYCAN-N-ACETYLMURAMIC ACID DEACETYLASE PDAA"/>
    <property type="match status" value="1"/>
</dbReference>
<evidence type="ECO:0000313" key="3">
    <source>
        <dbReference type="EMBL" id="OAT79336.1"/>
    </source>
</evidence>
<dbReference type="AlphaFoldDB" id="A0A1B7LAI1"/>
<dbReference type="Gene3D" id="3.20.20.370">
    <property type="entry name" value="Glycoside hydrolase/deacetylase"/>
    <property type="match status" value="1"/>
</dbReference>
<dbReference type="Proteomes" id="UP000078532">
    <property type="component" value="Unassembled WGS sequence"/>
</dbReference>
<dbReference type="STRING" id="1838280.A6M21_15905"/>
<evidence type="ECO:0000256" key="1">
    <source>
        <dbReference type="SAM" id="MobiDB-lite"/>
    </source>
</evidence>
<evidence type="ECO:0000259" key="2">
    <source>
        <dbReference type="PROSITE" id="PS51677"/>
    </source>
</evidence>
<dbReference type="InterPro" id="IPR014235">
    <property type="entry name" value="Spore_PdaA"/>
</dbReference>
<organism evidence="3 4">
    <name type="scientific">Desulfotomaculum copahuensis</name>
    <dbReference type="NCBI Taxonomy" id="1838280"/>
    <lineage>
        <taxon>Bacteria</taxon>
        <taxon>Bacillati</taxon>
        <taxon>Bacillota</taxon>
        <taxon>Clostridia</taxon>
        <taxon>Eubacteriales</taxon>
        <taxon>Desulfotomaculaceae</taxon>
        <taxon>Desulfotomaculum</taxon>
    </lineage>
</organism>
<reference evidence="3 4" key="1">
    <citation type="submission" date="2016-04" db="EMBL/GenBank/DDBJ databases">
        <authorList>
            <person name="Evans L.H."/>
            <person name="Alamgir A."/>
            <person name="Owens N."/>
            <person name="Weber N.D."/>
            <person name="Virtaneva K."/>
            <person name="Barbian K."/>
            <person name="Babar A."/>
            <person name="Rosenke K."/>
        </authorList>
    </citation>
    <scope>NUCLEOTIDE SEQUENCE [LARGE SCALE GENOMIC DNA]</scope>
    <source>
        <strain evidence="3 4">LMa1</strain>
    </source>
</reference>
<sequence length="315" mass="34920">MKKYTWLIILGLLVIVAASAVYAGKMHRVPERTTAGSVYQAPAGHSPGLDTQKQASTPDANMQSAGRPLKKNGQPPAAVKTTTGLSNVKHGWGIKRNDNHQQPEMPSGISSTLARYGAWWIGKPDEKTVYLTFDEGYENGYTPKILDILKADNVRAAFFVTGHYIKSQPELVKRMVAEGHTVGNHTMNHPSLPEIGDGQIKTELQSVETMFNKLTGQQMHYLRPPKGEYSERTLALTRELGYHNIFWSLALVDWVPMPGGPEEAYRSVMDNLHPGALILLHAVSKDDTEALDRMIKDIRAQGYSFKTLDDLVKGK</sequence>
<keyword evidence="4" id="KW-1185">Reference proteome</keyword>
<dbReference type="EMBL" id="LYVF01000198">
    <property type="protein sequence ID" value="OAT79336.1"/>
    <property type="molecule type" value="Genomic_DNA"/>
</dbReference>
<dbReference type="CDD" id="cd10948">
    <property type="entry name" value="CE4_BsPdaA_like"/>
    <property type="match status" value="1"/>
</dbReference>
<name>A0A1B7LAI1_9FIRM</name>
<dbReference type="GO" id="GO:0016020">
    <property type="term" value="C:membrane"/>
    <property type="evidence" value="ECO:0007669"/>
    <property type="project" value="TreeGrafter"/>
</dbReference>
<gene>
    <name evidence="3" type="ORF">A6M21_15905</name>
</gene>
<accession>A0A1B7LAI1</accession>
<evidence type="ECO:0000313" key="4">
    <source>
        <dbReference type="Proteomes" id="UP000078532"/>
    </source>
</evidence>
<comment type="caution">
    <text evidence="3">The sequence shown here is derived from an EMBL/GenBank/DDBJ whole genome shotgun (WGS) entry which is preliminary data.</text>
</comment>
<dbReference type="RefSeq" id="WP_066671697.1">
    <property type="nucleotide sequence ID" value="NZ_LYVF01000198.1"/>
</dbReference>
<protein>
    <submittedName>
        <fullName evidence="3">Delta-lactam-biosynthetic de-N-acetylase</fullName>
    </submittedName>
</protein>
<proteinExistence type="predicted"/>
<dbReference type="InterPro" id="IPR002509">
    <property type="entry name" value="NODB_dom"/>
</dbReference>
<feature type="region of interest" description="Disordered" evidence="1">
    <location>
        <begin position="38"/>
        <end position="108"/>
    </location>
</feature>
<dbReference type="PROSITE" id="PS51677">
    <property type="entry name" value="NODB"/>
    <property type="match status" value="1"/>
</dbReference>
<feature type="compositionally biased region" description="Polar residues" evidence="1">
    <location>
        <begin position="49"/>
        <end position="64"/>
    </location>
</feature>
<dbReference type="InterPro" id="IPR011330">
    <property type="entry name" value="Glyco_hydro/deAcase_b/a-brl"/>
</dbReference>
<dbReference type="GO" id="GO:0016810">
    <property type="term" value="F:hydrolase activity, acting on carbon-nitrogen (but not peptide) bonds"/>
    <property type="evidence" value="ECO:0007669"/>
    <property type="project" value="InterPro"/>
</dbReference>
<feature type="domain" description="NodB homology" evidence="2">
    <location>
        <begin position="127"/>
        <end position="306"/>
    </location>
</feature>
<dbReference type="Pfam" id="PF01522">
    <property type="entry name" value="Polysacc_deac_1"/>
    <property type="match status" value="1"/>
</dbReference>